<dbReference type="SUPFAM" id="SSF48452">
    <property type="entry name" value="TPR-like"/>
    <property type="match status" value="1"/>
</dbReference>
<organism evidence="2">
    <name type="scientific">freshwater metagenome</name>
    <dbReference type="NCBI Taxonomy" id="449393"/>
    <lineage>
        <taxon>unclassified sequences</taxon>
        <taxon>metagenomes</taxon>
        <taxon>ecological metagenomes</taxon>
    </lineage>
</organism>
<name>A0A6J7T8K2_9ZZZZ</name>
<proteinExistence type="predicted"/>
<feature type="compositionally biased region" description="Basic and acidic residues" evidence="1">
    <location>
        <begin position="1"/>
        <end position="11"/>
    </location>
</feature>
<evidence type="ECO:0000313" key="2">
    <source>
        <dbReference type="EMBL" id="CAB5049497.1"/>
    </source>
</evidence>
<dbReference type="SMART" id="SM00028">
    <property type="entry name" value="TPR"/>
    <property type="match status" value="3"/>
</dbReference>
<dbReference type="Pfam" id="PF13181">
    <property type="entry name" value="TPR_8"/>
    <property type="match status" value="1"/>
</dbReference>
<evidence type="ECO:0000256" key="1">
    <source>
        <dbReference type="SAM" id="MobiDB-lite"/>
    </source>
</evidence>
<dbReference type="EMBL" id="CAFBQH010000042">
    <property type="protein sequence ID" value="CAB5049497.1"/>
    <property type="molecule type" value="Genomic_DNA"/>
</dbReference>
<gene>
    <name evidence="2" type="ORF">UFOPK4293_00813</name>
</gene>
<dbReference type="AlphaFoldDB" id="A0A6J7T8K2"/>
<accession>A0A6J7T8K2</accession>
<dbReference type="InterPro" id="IPR011990">
    <property type="entry name" value="TPR-like_helical_dom_sf"/>
</dbReference>
<dbReference type="PROSITE" id="PS50005">
    <property type="entry name" value="TPR"/>
    <property type="match status" value="1"/>
</dbReference>
<dbReference type="Pfam" id="PF13432">
    <property type="entry name" value="TPR_16"/>
    <property type="match status" value="1"/>
</dbReference>
<protein>
    <submittedName>
        <fullName evidence="2">Unannotated protein</fullName>
    </submittedName>
</protein>
<sequence>MSTPPERSREDWVDEGSVRPARKAPSFGPRSKGTGRPQKGGRKEVRALDSVVDQFEKALGSKASPRALKRYDAALQAFEAHRYDDARKILNPMSREYSEVAAVREMLGLCLYRGGQWKRALVEFEASLKLNPDWIFNHAVIADCHRALGEHQMVEKYWQELQEASPHPELMAEGRIVMAGSMADRRQITEALALMDKASGDMNRPSEYHLRQWFVIADLYDKEGNVIKARQFFERIAAIDPGFVDVAERLSTLGA</sequence>
<feature type="region of interest" description="Disordered" evidence="1">
    <location>
        <begin position="1"/>
        <end position="45"/>
    </location>
</feature>
<dbReference type="Gene3D" id="1.25.40.10">
    <property type="entry name" value="Tetratricopeptide repeat domain"/>
    <property type="match status" value="1"/>
</dbReference>
<reference evidence="2" key="1">
    <citation type="submission" date="2020-05" db="EMBL/GenBank/DDBJ databases">
        <authorList>
            <person name="Chiriac C."/>
            <person name="Salcher M."/>
            <person name="Ghai R."/>
            <person name="Kavagutti S V."/>
        </authorList>
    </citation>
    <scope>NUCLEOTIDE SEQUENCE</scope>
</reference>
<dbReference type="InterPro" id="IPR019734">
    <property type="entry name" value="TPR_rpt"/>
</dbReference>